<sequence>MSDKVKLPGLLAKRYQILRELGQGAYGIVCAAKDLEAEPKSVNEEVAIKKVQRVFEKSILAKRALREIKLLRHFSNHENITSILDMDIADINNFNEIYLIQELMEADLHQIIRSEQPLTDAHFQYFIYQICRGLKYIHSANVLHRDLKPGNLLVNADCELKICDFGLARGLSDSTSGFMTEYVATRWYRAPEIMLSFKSYTKAIDMWSVGCIFAELLGGKPLFKGRDYVDQLNQILNILGTPDDATLKRIGSERAQLYIRSLPKMKKQPWERLYSRASPNALDLLEKLLTFDPAARMTVEEALSHPYLEAYHDENDEPSHERQFDFSFETVESIEEMKRMIAQEVMEYKAQKLALSQNQSTLPPPKQPLAGPTRSQVGHVEKDVDEYVGQAMDLDEELRQREVAQ</sequence>
<dbReference type="OrthoDB" id="192887at2759"/>
<evidence type="ECO:0000256" key="8">
    <source>
        <dbReference type="RuleBase" id="RU000304"/>
    </source>
</evidence>
<comment type="cofactor">
    <cofactor evidence="9">
        <name>Mg(2+)</name>
        <dbReference type="ChEBI" id="CHEBI:18420"/>
    </cofactor>
</comment>
<dbReference type="Pfam" id="PF00069">
    <property type="entry name" value="Pkinase"/>
    <property type="match status" value="1"/>
</dbReference>
<dbReference type="STRING" id="1806994.A0A507CIN5"/>
<gene>
    <name evidence="12" type="ORF">SmJEL517_g00494</name>
</gene>
<accession>A0A507CIN5</accession>
<keyword evidence="6 7" id="KW-0067">ATP-binding</keyword>
<proteinExistence type="inferred from homology"/>
<protein>
    <recommendedName>
        <fullName evidence="1 9">Mitogen-activated protein kinase</fullName>
        <ecNumber evidence="1 9">2.7.11.24</ecNumber>
    </recommendedName>
</protein>
<dbReference type="RefSeq" id="XP_031027444.1">
    <property type="nucleotide sequence ID" value="XM_031166423.1"/>
</dbReference>
<evidence type="ECO:0000259" key="11">
    <source>
        <dbReference type="PROSITE" id="PS50011"/>
    </source>
</evidence>
<dbReference type="InterPro" id="IPR003527">
    <property type="entry name" value="MAP_kinase_CS"/>
</dbReference>
<evidence type="ECO:0000256" key="2">
    <source>
        <dbReference type="ARBA" id="ARBA00022527"/>
    </source>
</evidence>
<keyword evidence="5 9" id="KW-0418">Kinase</keyword>
<dbReference type="FunFam" id="1.10.510.10:FF:000013">
    <property type="entry name" value="Mitogen-activated protein kinase"/>
    <property type="match status" value="1"/>
</dbReference>
<evidence type="ECO:0000256" key="4">
    <source>
        <dbReference type="ARBA" id="ARBA00022741"/>
    </source>
</evidence>
<keyword evidence="2 8" id="KW-0723">Serine/threonine-protein kinase</keyword>
<evidence type="ECO:0000313" key="12">
    <source>
        <dbReference type="EMBL" id="TPX37533.1"/>
    </source>
</evidence>
<dbReference type="GO" id="GO:0004707">
    <property type="term" value="F:MAP kinase activity"/>
    <property type="evidence" value="ECO:0007669"/>
    <property type="project" value="UniProtKB-EC"/>
</dbReference>
<dbReference type="InterPro" id="IPR017441">
    <property type="entry name" value="Protein_kinase_ATP_BS"/>
</dbReference>
<keyword evidence="13" id="KW-1185">Reference proteome</keyword>
<comment type="similarity">
    <text evidence="9">Belongs to the protein kinase superfamily. Ser/Thr protein kinase family. MAP kinase subfamily.</text>
</comment>
<dbReference type="EMBL" id="QEAO01000002">
    <property type="protein sequence ID" value="TPX37533.1"/>
    <property type="molecule type" value="Genomic_DNA"/>
</dbReference>
<dbReference type="PROSITE" id="PS00107">
    <property type="entry name" value="PROTEIN_KINASE_ATP"/>
    <property type="match status" value="1"/>
</dbReference>
<dbReference type="Gene3D" id="3.30.200.20">
    <property type="entry name" value="Phosphorylase Kinase, domain 1"/>
    <property type="match status" value="1"/>
</dbReference>
<keyword evidence="3 9" id="KW-0808">Transferase</keyword>
<dbReference type="PROSITE" id="PS00108">
    <property type="entry name" value="PROTEIN_KINASE_ST"/>
    <property type="match status" value="1"/>
</dbReference>
<comment type="caution">
    <text evidence="12">The sequence shown here is derived from an EMBL/GenBank/DDBJ whole genome shotgun (WGS) entry which is preliminary data.</text>
</comment>
<dbReference type="Gene3D" id="1.10.510.10">
    <property type="entry name" value="Transferase(Phosphotransferase) domain 1"/>
    <property type="match status" value="1"/>
</dbReference>
<comment type="catalytic activity">
    <reaction evidence="9">
        <text>L-threonyl-[protein] + ATP = O-phospho-L-threonyl-[protein] + ADP + H(+)</text>
        <dbReference type="Rhea" id="RHEA:46608"/>
        <dbReference type="Rhea" id="RHEA-COMP:11060"/>
        <dbReference type="Rhea" id="RHEA-COMP:11605"/>
        <dbReference type="ChEBI" id="CHEBI:15378"/>
        <dbReference type="ChEBI" id="CHEBI:30013"/>
        <dbReference type="ChEBI" id="CHEBI:30616"/>
        <dbReference type="ChEBI" id="CHEBI:61977"/>
        <dbReference type="ChEBI" id="CHEBI:456216"/>
        <dbReference type="EC" id="2.7.11.24"/>
    </reaction>
</comment>
<feature type="region of interest" description="Disordered" evidence="10">
    <location>
        <begin position="357"/>
        <end position="379"/>
    </location>
</feature>
<dbReference type="InterPro" id="IPR011009">
    <property type="entry name" value="Kinase-like_dom_sf"/>
</dbReference>
<keyword evidence="9" id="KW-0460">Magnesium</keyword>
<dbReference type="GeneID" id="42001720"/>
<evidence type="ECO:0000256" key="6">
    <source>
        <dbReference type="ARBA" id="ARBA00022840"/>
    </source>
</evidence>
<dbReference type="InterPro" id="IPR000719">
    <property type="entry name" value="Prot_kinase_dom"/>
</dbReference>
<dbReference type="PANTHER" id="PTHR24055">
    <property type="entry name" value="MITOGEN-ACTIVATED PROTEIN KINASE"/>
    <property type="match status" value="1"/>
</dbReference>
<evidence type="ECO:0000256" key="9">
    <source>
        <dbReference type="RuleBase" id="RU361165"/>
    </source>
</evidence>
<dbReference type="SUPFAM" id="SSF56112">
    <property type="entry name" value="Protein kinase-like (PK-like)"/>
    <property type="match status" value="1"/>
</dbReference>
<dbReference type="InterPro" id="IPR008271">
    <property type="entry name" value="Ser/Thr_kinase_AS"/>
</dbReference>
<evidence type="ECO:0000256" key="1">
    <source>
        <dbReference type="ARBA" id="ARBA00012411"/>
    </source>
</evidence>
<evidence type="ECO:0000313" key="13">
    <source>
        <dbReference type="Proteomes" id="UP000319731"/>
    </source>
</evidence>
<dbReference type="InterPro" id="IPR050117">
    <property type="entry name" value="MAPK"/>
</dbReference>
<comment type="activity regulation">
    <text evidence="9">Activated by threonine and tyrosine phosphorylation.</text>
</comment>
<feature type="domain" description="Protein kinase" evidence="11">
    <location>
        <begin position="15"/>
        <end position="308"/>
    </location>
</feature>
<dbReference type="AlphaFoldDB" id="A0A507CIN5"/>
<keyword evidence="4 7" id="KW-0547">Nucleotide-binding</keyword>
<dbReference type="PROSITE" id="PS01351">
    <property type="entry name" value="MAPK"/>
    <property type="match status" value="1"/>
</dbReference>
<name>A0A507CIN5_9FUNG</name>
<evidence type="ECO:0000256" key="3">
    <source>
        <dbReference type="ARBA" id="ARBA00022679"/>
    </source>
</evidence>
<evidence type="ECO:0000256" key="7">
    <source>
        <dbReference type="PROSITE-ProRule" id="PRU10141"/>
    </source>
</evidence>
<dbReference type="PROSITE" id="PS50011">
    <property type="entry name" value="PROTEIN_KINASE_DOM"/>
    <property type="match status" value="1"/>
</dbReference>
<dbReference type="EC" id="2.7.11.24" evidence="1 9"/>
<evidence type="ECO:0000256" key="10">
    <source>
        <dbReference type="SAM" id="MobiDB-lite"/>
    </source>
</evidence>
<dbReference type="SMART" id="SM00220">
    <property type="entry name" value="S_TKc"/>
    <property type="match status" value="1"/>
</dbReference>
<organism evidence="12 13">
    <name type="scientific">Synchytrium microbalum</name>
    <dbReference type="NCBI Taxonomy" id="1806994"/>
    <lineage>
        <taxon>Eukaryota</taxon>
        <taxon>Fungi</taxon>
        <taxon>Fungi incertae sedis</taxon>
        <taxon>Chytridiomycota</taxon>
        <taxon>Chytridiomycota incertae sedis</taxon>
        <taxon>Chytridiomycetes</taxon>
        <taxon>Synchytriales</taxon>
        <taxon>Synchytriaceae</taxon>
        <taxon>Synchytrium</taxon>
    </lineage>
</organism>
<dbReference type="FunFam" id="3.30.200.20:FF:000046">
    <property type="entry name" value="Mitogen-activated protein kinase"/>
    <property type="match status" value="1"/>
</dbReference>
<reference evidence="12 13" key="1">
    <citation type="journal article" date="2019" name="Sci. Rep.">
        <title>Comparative genomics of chytrid fungi reveal insights into the obligate biotrophic and pathogenic lifestyle of Synchytrium endobioticum.</title>
        <authorList>
            <person name="van de Vossenberg B.T.L.H."/>
            <person name="Warris S."/>
            <person name="Nguyen H.D.T."/>
            <person name="van Gent-Pelzer M.P.E."/>
            <person name="Joly D.L."/>
            <person name="van de Geest H.C."/>
            <person name="Bonants P.J.M."/>
            <person name="Smith D.S."/>
            <person name="Levesque C.A."/>
            <person name="van der Lee T.A.J."/>
        </authorList>
    </citation>
    <scope>NUCLEOTIDE SEQUENCE [LARGE SCALE GENOMIC DNA]</scope>
    <source>
        <strain evidence="12 13">JEL517</strain>
    </source>
</reference>
<dbReference type="GO" id="GO:0005524">
    <property type="term" value="F:ATP binding"/>
    <property type="evidence" value="ECO:0007669"/>
    <property type="project" value="UniProtKB-UniRule"/>
</dbReference>
<feature type="binding site" evidence="7">
    <location>
        <position position="50"/>
    </location>
    <ligand>
        <name>ATP</name>
        <dbReference type="ChEBI" id="CHEBI:30616"/>
    </ligand>
</feature>
<dbReference type="Proteomes" id="UP000319731">
    <property type="component" value="Unassembled WGS sequence"/>
</dbReference>
<evidence type="ECO:0000256" key="5">
    <source>
        <dbReference type="ARBA" id="ARBA00022777"/>
    </source>
</evidence>